<dbReference type="InterPro" id="IPR042226">
    <property type="entry name" value="eFR1_2_sf"/>
</dbReference>
<dbReference type="AlphaFoldDB" id="A0A1I2FXT5"/>
<dbReference type="RefSeq" id="WP_093919288.1">
    <property type="nucleotide sequence ID" value="NZ_FONW01000002.1"/>
</dbReference>
<proteinExistence type="predicted"/>
<dbReference type="Proteomes" id="UP000198964">
    <property type="component" value="Unassembled WGS sequence"/>
</dbReference>
<keyword evidence="2" id="KW-1185">Reference proteome</keyword>
<evidence type="ECO:0000313" key="1">
    <source>
        <dbReference type="EMBL" id="SFF09649.1"/>
    </source>
</evidence>
<organism evidence="1 2">
    <name type="scientific">Sunxiuqinia elliptica</name>
    <dbReference type="NCBI Taxonomy" id="655355"/>
    <lineage>
        <taxon>Bacteria</taxon>
        <taxon>Pseudomonadati</taxon>
        <taxon>Bacteroidota</taxon>
        <taxon>Bacteroidia</taxon>
        <taxon>Marinilabiliales</taxon>
        <taxon>Prolixibacteraceae</taxon>
        <taxon>Sunxiuqinia</taxon>
    </lineage>
</organism>
<accession>A0A1I2FXT5</accession>
<evidence type="ECO:0008006" key="3">
    <source>
        <dbReference type="Google" id="ProtNLM"/>
    </source>
</evidence>
<dbReference type="STRING" id="655355.SAMN05216283_102650"/>
<protein>
    <recommendedName>
        <fullName evidence="3">Protein required for attachment to host cells</fullName>
    </recommendedName>
</protein>
<gene>
    <name evidence="1" type="ORF">SAMN05216283_102650</name>
</gene>
<sequence>MEMKSLKQLGVWMDHSKANIMEYSNEEVISISLKLTPAFSEQVQNLKMNESLIHNKEQNKQNDFYSKLGDIINDYNEVLLFGPTNAKSELFNRLKDDLQFKKIKFEIRVTDKLTENQQRAFVKDFFRERETSN</sequence>
<dbReference type="EMBL" id="FONW01000002">
    <property type="protein sequence ID" value="SFF09649.1"/>
    <property type="molecule type" value="Genomic_DNA"/>
</dbReference>
<evidence type="ECO:0000313" key="2">
    <source>
        <dbReference type="Proteomes" id="UP000198964"/>
    </source>
</evidence>
<dbReference type="Gene3D" id="3.30.420.60">
    <property type="entry name" value="eRF1 domain 2"/>
    <property type="match status" value="1"/>
</dbReference>
<dbReference type="SUPFAM" id="SSF53137">
    <property type="entry name" value="Translational machinery components"/>
    <property type="match status" value="1"/>
</dbReference>
<reference evidence="1 2" key="1">
    <citation type="submission" date="2016-10" db="EMBL/GenBank/DDBJ databases">
        <authorList>
            <person name="de Groot N.N."/>
        </authorList>
    </citation>
    <scope>NUCLEOTIDE SEQUENCE [LARGE SCALE GENOMIC DNA]</scope>
    <source>
        <strain evidence="1 2">CGMCC 1.9156</strain>
    </source>
</reference>
<name>A0A1I2FXT5_9BACT</name>